<reference evidence="1" key="1">
    <citation type="journal article" date="2020" name="Nature">
        <title>Giant virus diversity and host interactions through global metagenomics.</title>
        <authorList>
            <person name="Schulz F."/>
            <person name="Roux S."/>
            <person name="Paez-Espino D."/>
            <person name="Jungbluth S."/>
            <person name="Walsh D.A."/>
            <person name="Denef V.J."/>
            <person name="McMahon K.D."/>
            <person name="Konstantinidis K.T."/>
            <person name="Eloe-Fadrosh E.A."/>
            <person name="Kyrpides N.C."/>
            <person name="Woyke T."/>
        </authorList>
    </citation>
    <scope>NUCLEOTIDE SEQUENCE</scope>
    <source>
        <strain evidence="1">GVMAG-M-3300023174-176</strain>
    </source>
</reference>
<name>A0A6C0DGJ7_9ZZZZ</name>
<organism evidence="1">
    <name type="scientific">viral metagenome</name>
    <dbReference type="NCBI Taxonomy" id="1070528"/>
    <lineage>
        <taxon>unclassified sequences</taxon>
        <taxon>metagenomes</taxon>
        <taxon>organismal metagenomes</taxon>
    </lineage>
</organism>
<evidence type="ECO:0000313" key="1">
    <source>
        <dbReference type="EMBL" id="QHT15522.1"/>
    </source>
</evidence>
<dbReference type="EMBL" id="MN739613">
    <property type="protein sequence ID" value="QHT15522.1"/>
    <property type="molecule type" value="Genomic_DNA"/>
</dbReference>
<accession>A0A6C0DGJ7</accession>
<protein>
    <submittedName>
        <fullName evidence="1">Uncharacterized protein</fullName>
    </submittedName>
</protein>
<dbReference type="AlphaFoldDB" id="A0A6C0DGJ7"/>
<sequence length="115" mass="13324">MSPSSVMLVFQRAEGLNDFVAYIKPSRTGYSIKVVERDERDPYEQVLEVPTYEALTDYVDCLINQVTDDRDPENPFLYLQYNVPMFPAILVSIDDLREDSVAYNNFVTAFDLYFS</sequence>
<proteinExistence type="predicted"/>